<dbReference type="CDD" id="cd20262">
    <property type="entry name" value="Complex1_LYR_LYRM2"/>
    <property type="match status" value="1"/>
</dbReference>
<dbReference type="PANTHER" id="PTHR13675:SF0">
    <property type="entry name" value="LYR MOTIF-CONTAINING PROTEIN 2"/>
    <property type="match status" value="1"/>
</dbReference>
<proteinExistence type="inferred from homology"/>
<name>A0A8T0F872_ARGBR</name>
<feature type="domain" description="Complex 1 LYR protein" evidence="7">
    <location>
        <begin position="21"/>
        <end position="71"/>
    </location>
</feature>
<evidence type="ECO:0000313" key="8">
    <source>
        <dbReference type="EMBL" id="KAF8785629.1"/>
    </source>
</evidence>
<dbReference type="GO" id="GO:0005739">
    <property type="term" value="C:mitochondrion"/>
    <property type="evidence" value="ECO:0007669"/>
    <property type="project" value="UniProtKB-SubCell"/>
</dbReference>
<comment type="caution">
    <text evidence="8">The sequence shown here is derived from an EMBL/GenBank/DDBJ whole genome shotgun (WGS) entry which is preliminary data.</text>
</comment>
<gene>
    <name evidence="8" type="ORF">HNY73_011144</name>
</gene>
<evidence type="ECO:0000256" key="5">
    <source>
        <dbReference type="ARBA" id="ARBA00026235"/>
    </source>
</evidence>
<reference evidence="8" key="2">
    <citation type="submission" date="2020-06" db="EMBL/GenBank/DDBJ databases">
        <authorList>
            <person name="Sheffer M."/>
        </authorList>
    </citation>
    <scope>NUCLEOTIDE SEQUENCE</scope>
</reference>
<keyword evidence="4" id="KW-0496">Mitochondrion</keyword>
<dbReference type="AlphaFoldDB" id="A0A8T0F872"/>
<keyword evidence="3" id="KW-0809">Transit peptide</keyword>
<reference evidence="8" key="1">
    <citation type="journal article" date="2020" name="bioRxiv">
        <title>Chromosome-level reference genome of the European wasp spider Argiope bruennichi: a resource for studies on range expansion and evolutionary adaptation.</title>
        <authorList>
            <person name="Sheffer M.M."/>
            <person name="Hoppe A."/>
            <person name="Krehenwinkel H."/>
            <person name="Uhl G."/>
            <person name="Kuss A.W."/>
            <person name="Jensen L."/>
            <person name="Jensen C."/>
            <person name="Gillespie R.G."/>
            <person name="Hoff K.J."/>
            <person name="Prost S."/>
        </authorList>
    </citation>
    <scope>NUCLEOTIDE SEQUENCE</scope>
</reference>
<protein>
    <recommendedName>
        <fullName evidence="5">LYR motif-containing protein 2</fullName>
    </recommendedName>
</protein>
<evidence type="ECO:0000256" key="6">
    <source>
        <dbReference type="ARBA" id="ARBA00044735"/>
    </source>
</evidence>
<accession>A0A8T0F872</accession>
<dbReference type="Proteomes" id="UP000807504">
    <property type="component" value="Unassembled WGS sequence"/>
</dbReference>
<dbReference type="InterPro" id="IPR045293">
    <property type="entry name" value="Complex1_LYR_LYRM2"/>
</dbReference>
<evidence type="ECO:0000256" key="1">
    <source>
        <dbReference type="ARBA" id="ARBA00004173"/>
    </source>
</evidence>
<dbReference type="Pfam" id="PF05347">
    <property type="entry name" value="Complex1_LYR"/>
    <property type="match status" value="1"/>
</dbReference>
<comment type="similarity">
    <text evidence="2">Belongs to the complex I LYR family.</text>
</comment>
<organism evidence="8 9">
    <name type="scientific">Argiope bruennichi</name>
    <name type="common">Wasp spider</name>
    <name type="synonym">Aranea bruennichi</name>
    <dbReference type="NCBI Taxonomy" id="94029"/>
    <lineage>
        <taxon>Eukaryota</taxon>
        <taxon>Metazoa</taxon>
        <taxon>Ecdysozoa</taxon>
        <taxon>Arthropoda</taxon>
        <taxon>Chelicerata</taxon>
        <taxon>Arachnida</taxon>
        <taxon>Araneae</taxon>
        <taxon>Araneomorphae</taxon>
        <taxon>Entelegynae</taxon>
        <taxon>Araneoidea</taxon>
        <taxon>Araneidae</taxon>
        <taxon>Argiope</taxon>
    </lineage>
</organism>
<dbReference type="EMBL" id="JABXBU010000030">
    <property type="protein sequence ID" value="KAF8785629.1"/>
    <property type="molecule type" value="Genomic_DNA"/>
</dbReference>
<evidence type="ECO:0000313" key="9">
    <source>
        <dbReference type="Proteomes" id="UP000807504"/>
    </source>
</evidence>
<sequence length="90" mass="10838">MSTKSRDFLSLSQFLLRSKSLTLYRDILRTIKKIPNKEHQIELKQWVRKDFEQNKSIRDEEIIRYHLSRGRAFHEELITSLSLVKYASDL</sequence>
<dbReference type="PANTHER" id="PTHR13675">
    <property type="entry name" value="LYR MOTIF-CONTAINING PROTEIN 2"/>
    <property type="match status" value="1"/>
</dbReference>
<keyword evidence="9" id="KW-1185">Reference proteome</keyword>
<dbReference type="InterPro" id="IPR008011">
    <property type="entry name" value="Complex1_LYR_dom"/>
</dbReference>
<evidence type="ECO:0000256" key="3">
    <source>
        <dbReference type="ARBA" id="ARBA00022946"/>
    </source>
</evidence>
<comment type="function">
    <text evidence="6">Involved in efficient integration of the N-module into mitochondrial respiratory chain complex I.</text>
</comment>
<evidence type="ECO:0000256" key="4">
    <source>
        <dbReference type="ARBA" id="ARBA00023128"/>
    </source>
</evidence>
<evidence type="ECO:0000256" key="2">
    <source>
        <dbReference type="ARBA" id="ARBA00009508"/>
    </source>
</evidence>
<comment type="subcellular location">
    <subcellularLocation>
        <location evidence="1">Mitochondrion</location>
    </subcellularLocation>
</comment>
<evidence type="ECO:0000259" key="7">
    <source>
        <dbReference type="Pfam" id="PF05347"/>
    </source>
</evidence>